<evidence type="ECO:0000313" key="1">
    <source>
        <dbReference type="EMBL" id="MBW4864675.1"/>
    </source>
</evidence>
<comment type="caution">
    <text evidence="1">The sequence shown here is derived from an EMBL/GenBank/DDBJ whole genome shotgun (WGS) entry which is preliminary data.</text>
</comment>
<gene>
    <name evidence="1" type="ORF">KZY68_01290</name>
</gene>
<dbReference type="EMBL" id="JAHXRF010000001">
    <property type="protein sequence ID" value="MBW4864675.1"/>
    <property type="molecule type" value="Genomic_DNA"/>
</dbReference>
<name>A0AAW4NN39_9BACT</name>
<dbReference type="AlphaFoldDB" id="A0AAW4NN39"/>
<accession>A0AAW4NN39</accession>
<proteinExistence type="predicted"/>
<protein>
    <submittedName>
        <fullName evidence="1">Uncharacterized protein</fullName>
    </submittedName>
</protein>
<evidence type="ECO:0000313" key="2">
    <source>
        <dbReference type="Proteomes" id="UP001196873"/>
    </source>
</evidence>
<sequence>MSTIQLHIVGLPYHEIADCMEDFMDEALGKAVTLRAEHDNHADPQAVVAYDWQGRLIGYVCRRQRGLAHKAFACVERERLRTRIVDVDKRHKSLLVEQFVKNCSDTSASLPLLDFSAWHYAGPLLERSRELKRLEVVADGIDDLLEAWPDWSASEREEFACMLELFSSLSLLDISREMTQRRQAVAERIETLGVEVEAEMLPSLERLGSVIGGQIGSEAMTLERWLSMVADEEATKRLFSQVANDDVRKVIASLETFPAGLYRVWQNDRQHFLSRLYYASVPRCQLWQFLSGLVFVETAKRCTSSPELPWQWTAHTECIDDETLHAFRRTFEYVRRHGYPQADALLARVDEEIERRQAQRLLPHAVTVHGNYIEAHDNGQLVVGEKESVNEREKSSKNIL</sequence>
<dbReference type="RefSeq" id="WP_219427189.1">
    <property type="nucleotide sequence ID" value="NZ_JAHXRD010000001.1"/>
</dbReference>
<reference evidence="1" key="1">
    <citation type="submission" date="2021-07" db="EMBL/GenBank/DDBJ databases">
        <title>Genomic diversity and antimicrobial resistance of Prevotella spp. isolated from chronic lung disease airways.</title>
        <authorList>
            <person name="Webb K.A."/>
            <person name="Olagoke O.S."/>
            <person name="Baird T."/>
            <person name="Neill J."/>
            <person name="Pham A."/>
            <person name="Wells T.J."/>
            <person name="Ramsay K.A."/>
            <person name="Bell S.C."/>
            <person name="Sarovich D.S."/>
            <person name="Price E.P."/>
        </authorList>
    </citation>
    <scope>NUCLEOTIDE SEQUENCE</scope>
    <source>
        <strain evidence="1">SCHI0047.S.3</strain>
    </source>
</reference>
<organism evidence="1 2">
    <name type="scientific">Segatella salivae</name>
    <dbReference type="NCBI Taxonomy" id="228604"/>
    <lineage>
        <taxon>Bacteria</taxon>
        <taxon>Pseudomonadati</taxon>
        <taxon>Bacteroidota</taxon>
        <taxon>Bacteroidia</taxon>
        <taxon>Bacteroidales</taxon>
        <taxon>Prevotellaceae</taxon>
        <taxon>Segatella</taxon>
    </lineage>
</organism>
<dbReference type="Proteomes" id="UP001196873">
    <property type="component" value="Unassembled WGS sequence"/>
</dbReference>